<sequence length="296" mass="32030">MDSLNLDLCISSQPSTLVPIPISKSTTTSISTSTLDSLASSSISTSTSPPSTIYTPPPYIKPPGAVLKKGKRNRIHIPTSLPTVSISTFPPSTAPVLVVTQWLTSMCTPAELKKVHLGARMVERWAGTERWNGKYLHEARPATMARELTMMGFMKGRAKTIAGFVVGARRLSLLSNRNSGGSAEEEKQQIKGEGVSSVLNRGDDISTTMGKVPIVAAAERHRANDFFGGGSLALHQGGRLAVNEHYLKSSTPQPRQRPGDQDLGLMSPSIEMETPEAGELFNSRQRSEDRDCETWV</sequence>
<evidence type="ECO:0000313" key="2">
    <source>
        <dbReference type="EMBL" id="EKD19527.1"/>
    </source>
</evidence>
<dbReference type="InParanoid" id="K1X3C6"/>
<evidence type="ECO:0000256" key="1">
    <source>
        <dbReference type="SAM" id="MobiDB-lite"/>
    </source>
</evidence>
<dbReference type="EMBL" id="JH921431">
    <property type="protein sequence ID" value="EKD19527.1"/>
    <property type="molecule type" value="Genomic_DNA"/>
</dbReference>
<gene>
    <name evidence="2" type="ORF">MBM_02764</name>
</gene>
<dbReference type="OrthoDB" id="10351718at2759"/>
<dbReference type="HOGENOM" id="CLU_940335_0_0_1"/>
<feature type="region of interest" description="Disordered" evidence="1">
    <location>
        <begin position="176"/>
        <end position="202"/>
    </location>
</feature>
<keyword evidence="3" id="KW-1185">Reference proteome</keyword>
<accession>K1X3C6</accession>
<organism evidence="2 3">
    <name type="scientific">Marssonina brunnea f. sp. multigermtubi (strain MB_m1)</name>
    <name type="common">Marssonina leaf spot fungus</name>
    <dbReference type="NCBI Taxonomy" id="1072389"/>
    <lineage>
        <taxon>Eukaryota</taxon>
        <taxon>Fungi</taxon>
        <taxon>Dikarya</taxon>
        <taxon>Ascomycota</taxon>
        <taxon>Pezizomycotina</taxon>
        <taxon>Leotiomycetes</taxon>
        <taxon>Helotiales</taxon>
        <taxon>Drepanopezizaceae</taxon>
        <taxon>Drepanopeziza</taxon>
    </lineage>
</organism>
<dbReference type="KEGG" id="mbe:MBM_02764"/>
<feature type="region of interest" description="Disordered" evidence="1">
    <location>
        <begin position="249"/>
        <end position="296"/>
    </location>
</feature>
<proteinExistence type="predicted"/>
<evidence type="ECO:0000313" key="3">
    <source>
        <dbReference type="Proteomes" id="UP000006753"/>
    </source>
</evidence>
<dbReference type="GeneID" id="18758699"/>
<protein>
    <submittedName>
        <fullName evidence="2">Uncharacterized protein</fullName>
    </submittedName>
</protein>
<name>K1X3C6_MARBU</name>
<dbReference type="Proteomes" id="UP000006753">
    <property type="component" value="Unassembled WGS sequence"/>
</dbReference>
<dbReference type="AlphaFoldDB" id="K1X3C6"/>
<reference evidence="2 3" key="1">
    <citation type="journal article" date="2012" name="BMC Genomics">
        <title>Sequencing the genome of Marssonina brunnea reveals fungus-poplar co-evolution.</title>
        <authorList>
            <person name="Zhu S."/>
            <person name="Cao Y.-Z."/>
            <person name="Jiang C."/>
            <person name="Tan B.-Y."/>
            <person name="Wang Z."/>
            <person name="Feng S."/>
            <person name="Zhang L."/>
            <person name="Su X.-H."/>
            <person name="Brejova B."/>
            <person name="Vinar T."/>
            <person name="Xu M."/>
            <person name="Wang M.-X."/>
            <person name="Zhang S.-G."/>
            <person name="Huang M.-R."/>
            <person name="Wu R."/>
            <person name="Zhou Y."/>
        </authorList>
    </citation>
    <scope>NUCLEOTIDE SEQUENCE [LARGE SCALE GENOMIC DNA]</scope>
    <source>
        <strain evidence="2 3">MB_m1</strain>
    </source>
</reference>
<feature type="compositionally biased region" description="Basic and acidic residues" evidence="1">
    <location>
        <begin position="285"/>
        <end position="296"/>
    </location>
</feature>